<evidence type="ECO:0000256" key="1">
    <source>
        <dbReference type="SAM" id="SignalP"/>
    </source>
</evidence>
<feature type="signal peptide" evidence="1">
    <location>
        <begin position="1"/>
        <end position="28"/>
    </location>
</feature>
<dbReference type="Proteomes" id="UP000726777">
    <property type="component" value="Unassembled WGS sequence"/>
</dbReference>
<accession>A0A9Q3UC55</accession>
<proteinExistence type="predicted"/>
<comment type="caution">
    <text evidence="2">The sequence shown here is derived from an EMBL/GenBank/DDBJ whole genome shotgun (WGS) entry which is preliminary data.</text>
</comment>
<sequence>MKNLANLAFAIGLSFGATTFASSAFAIANNNPTLISKQISEMRSTTYVSNANTPIRDIKSQAKRQLVSETLDILPTYITSTQSLVNNEYTEKMQFVAAALIDVSKEQYDIKYEKDMITVTLDARVTFDTNEINRKVQAIQDNEDRNKIVESTLTKQLKLEAQVKEINDLFKVSMPNEVKQGLVEHQELLNELVNVPLGDMVAAFELESKVSEAADKIRITSETNEEWLSLTDEQRFEYEVNLEVGRLINEGYMNQINRPLKLAVRDVSEKTVTLTVEPLEGPNVMMPWYIASHENFIPLVNRVAGGLENVEFLNSGCYFASSDHKKEMIWLEIFDKGHFQAEASKLVQAYQNGLPFSPAKNTNYSLSNLNIKFSSHEYNLEIPKLAASVPGTETPVFFVRSNTNEKNVLFTLPQNVQWNKTKAELNANSEHDKWLLARKNESKVVDVWGLEITINGIKQTIPWIQRHEDKAGTFTRGGKKMKDSKAVAWNGDSFEYSPSREAVLNNMSTKKHQSNYNYIDPIRNGYIDCGVITMIDYPTFTVPRSLAKNLSQAEIKVFRY</sequence>
<feature type="chain" id="PRO_5040385483" evidence="1">
    <location>
        <begin position="29"/>
        <end position="560"/>
    </location>
</feature>
<name>A0A9Q3UC55_VIBPH</name>
<evidence type="ECO:0000313" key="2">
    <source>
        <dbReference type="EMBL" id="MCC3803806.1"/>
    </source>
</evidence>
<keyword evidence="1" id="KW-0732">Signal</keyword>
<dbReference type="AlphaFoldDB" id="A0A9Q3UC55"/>
<evidence type="ECO:0000313" key="3">
    <source>
        <dbReference type="Proteomes" id="UP000726777"/>
    </source>
</evidence>
<dbReference type="EMBL" id="JACVHL010000002">
    <property type="protein sequence ID" value="MCC3803806.1"/>
    <property type="molecule type" value="Genomic_DNA"/>
</dbReference>
<gene>
    <name evidence="2" type="ORF">IB292_02030</name>
</gene>
<dbReference type="RefSeq" id="WP_228085481.1">
    <property type="nucleotide sequence ID" value="NZ_JACVHL010000002.1"/>
</dbReference>
<protein>
    <submittedName>
        <fullName evidence="2">Uncharacterized protein</fullName>
    </submittedName>
</protein>
<organism evidence="2 3">
    <name type="scientific">Vibrio parahaemolyticus</name>
    <dbReference type="NCBI Taxonomy" id="670"/>
    <lineage>
        <taxon>Bacteria</taxon>
        <taxon>Pseudomonadati</taxon>
        <taxon>Pseudomonadota</taxon>
        <taxon>Gammaproteobacteria</taxon>
        <taxon>Vibrionales</taxon>
        <taxon>Vibrionaceae</taxon>
        <taxon>Vibrio</taxon>
    </lineage>
</organism>
<reference evidence="2" key="1">
    <citation type="submission" date="2020-09" db="EMBL/GenBank/DDBJ databases">
        <title>Genome sequence of Vibrio parahaemolyticus isolates.</title>
        <authorList>
            <person name="Hammerl J.A."/>
            <person name="Strauch E."/>
        </authorList>
    </citation>
    <scope>NUCLEOTIDE SEQUENCE</scope>
    <source>
        <strain evidence="2">17-VB00146</strain>
    </source>
</reference>